<feature type="domain" description="ComEC/Rec2-related protein" evidence="7">
    <location>
        <begin position="218"/>
        <end position="461"/>
    </location>
</feature>
<dbReference type="InterPro" id="IPR052159">
    <property type="entry name" value="Competence_DNA_uptake"/>
</dbReference>
<feature type="transmembrane region" description="Helical" evidence="6">
    <location>
        <begin position="385"/>
        <end position="406"/>
    </location>
</feature>
<feature type="transmembrane region" description="Helical" evidence="6">
    <location>
        <begin position="89"/>
        <end position="110"/>
    </location>
</feature>
<protein>
    <submittedName>
        <fullName evidence="8">ComEC/Rec2 family competence protein</fullName>
    </submittedName>
</protein>
<comment type="subcellular location">
    <subcellularLocation>
        <location evidence="1">Cell membrane</location>
        <topology evidence="1">Multi-pass membrane protein</topology>
    </subcellularLocation>
</comment>
<feature type="transmembrane region" description="Helical" evidence="6">
    <location>
        <begin position="279"/>
        <end position="296"/>
    </location>
</feature>
<dbReference type="GO" id="GO:0005886">
    <property type="term" value="C:plasma membrane"/>
    <property type="evidence" value="ECO:0007669"/>
    <property type="project" value="UniProtKB-SubCell"/>
</dbReference>
<evidence type="ECO:0000259" key="7">
    <source>
        <dbReference type="Pfam" id="PF03772"/>
    </source>
</evidence>
<evidence type="ECO:0000256" key="5">
    <source>
        <dbReference type="ARBA" id="ARBA00023136"/>
    </source>
</evidence>
<evidence type="ECO:0000313" key="9">
    <source>
        <dbReference type="Proteomes" id="UP000768462"/>
    </source>
</evidence>
<evidence type="ECO:0000256" key="3">
    <source>
        <dbReference type="ARBA" id="ARBA00022692"/>
    </source>
</evidence>
<dbReference type="Pfam" id="PF03772">
    <property type="entry name" value="Competence"/>
    <property type="match status" value="1"/>
</dbReference>
<dbReference type="PANTHER" id="PTHR30619:SF1">
    <property type="entry name" value="RECOMBINATION PROTEIN 2"/>
    <property type="match status" value="1"/>
</dbReference>
<evidence type="ECO:0000256" key="6">
    <source>
        <dbReference type="SAM" id="Phobius"/>
    </source>
</evidence>
<dbReference type="PANTHER" id="PTHR30619">
    <property type="entry name" value="DNA INTERNALIZATION/COMPETENCE PROTEIN COMEC/REC2"/>
    <property type="match status" value="1"/>
</dbReference>
<evidence type="ECO:0000256" key="4">
    <source>
        <dbReference type="ARBA" id="ARBA00022989"/>
    </source>
</evidence>
<dbReference type="EMBL" id="SVCM01000008">
    <property type="protein sequence ID" value="MBE6058670.1"/>
    <property type="molecule type" value="Genomic_DNA"/>
</dbReference>
<keyword evidence="2" id="KW-1003">Cell membrane</keyword>
<sequence>MMRFRDITLQSQCQQKKYIKIGYKTELQFITLAMILQGDIMDKSMVQICLAGIFGCTIYFLYSYMGILPAVVFIVIYILLLKKDFKKPLAFIVMGFSVLFFINCIIYFYSMNLGENIKCRIVEEGKDYYIGSLQNRRIKICPKNKEIQLGRQYILKGEFHRKVDYSKGIVGEYNLIASKPLKEDLIYKGYLIKSHLYNKLLTVTDEEGAAIILAVSGGDDSYIDYDKREEFNALGISHIISVSGLHVSLIYVVLQSIIGYKLALIVLFFYVIFTGGKSSTFRAFIMILLLVLGPKVKKTYEGISALAFAAFLLLLIKPYYILDIGYVLSFLAVLGIFTLNNKIKRKFYKLPNFIATSLSLTFSSMIFTTPYIIMRFNAVSLGGLISNLFLIPFYTFLLVLGNLLLLFIKVPTVFNLLSLITNSVLLIINTMEDFLVNLLPLPLEFTYIEGVMILILYLSYILIRRGVKSLRYLPILLFLLTIKQQYIIYPEINFIGGKKADIVEINYGTRKVMVCNQKVKLKYVYENYKGLDRIYDEFEEELTLKLSKHCSIDVEDKDGVFALQINHRGKISNIIIDKEYEKEATQCCYKSNSSSTSPNCDIIRINRKREGIILGHYYENYKLIGGELYHNYVH</sequence>
<feature type="transmembrane region" description="Helical" evidence="6">
    <location>
        <begin position="326"/>
        <end position="343"/>
    </location>
</feature>
<keyword evidence="5 6" id="KW-0472">Membrane</keyword>
<keyword evidence="4 6" id="KW-1133">Transmembrane helix</keyword>
<evidence type="ECO:0000256" key="2">
    <source>
        <dbReference type="ARBA" id="ARBA00022475"/>
    </source>
</evidence>
<reference evidence="8" key="1">
    <citation type="submission" date="2019-04" db="EMBL/GenBank/DDBJ databases">
        <title>Evolution of Biomass-Degrading Anaerobic Consortia Revealed by Metagenomics.</title>
        <authorList>
            <person name="Peng X."/>
        </authorList>
    </citation>
    <scope>NUCLEOTIDE SEQUENCE</scope>
    <source>
        <strain evidence="8">SIG254</strain>
    </source>
</reference>
<feature type="transmembrane region" description="Helical" evidence="6">
    <location>
        <begin position="350"/>
        <end position="373"/>
    </location>
</feature>
<feature type="transmembrane region" description="Helical" evidence="6">
    <location>
        <begin position="470"/>
        <end position="489"/>
    </location>
</feature>
<proteinExistence type="predicted"/>
<dbReference type="NCBIfam" id="TIGR00360">
    <property type="entry name" value="ComEC_N-term"/>
    <property type="match status" value="1"/>
</dbReference>
<accession>A0A927W511</accession>
<feature type="transmembrane region" description="Helical" evidence="6">
    <location>
        <begin position="303"/>
        <end position="320"/>
    </location>
</feature>
<dbReference type="AlphaFoldDB" id="A0A927W511"/>
<evidence type="ECO:0000313" key="8">
    <source>
        <dbReference type="EMBL" id="MBE6058670.1"/>
    </source>
</evidence>
<feature type="transmembrane region" description="Helical" evidence="6">
    <location>
        <begin position="443"/>
        <end position="463"/>
    </location>
</feature>
<feature type="transmembrane region" description="Helical" evidence="6">
    <location>
        <begin position="48"/>
        <end position="77"/>
    </location>
</feature>
<name>A0A927W511_9CLOT</name>
<dbReference type="InterPro" id="IPR004477">
    <property type="entry name" value="ComEC_N"/>
</dbReference>
<comment type="caution">
    <text evidence="8">The sequence shown here is derived from an EMBL/GenBank/DDBJ whole genome shotgun (WGS) entry which is preliminary data.</text>
</comment>
<feature type="transmembrane region" description="Helical" evidence="6">
    <location>
        <begin position="413"/>
        <end position="431"/>
    </location>
</feature>
<keyword evidence="3 6" id="KW-0812">Transmembrane</keyword>
<organism evidence="8 9">
    <name type="scientific">Clostridium sulfidigenes</name>
    <dbReference type="NCBI Taxonomy" id="318464"/>
    <lineage>
        <taxon>Bacteria</taxon>
        <taxon>Bacillati</taxon>
        <taxon>Bacillota</taxon>
        <taxon>Clostridia</taxon>
        <taxon>Eubacteriales</taxon>
        <taxon>Clostridiaceae</taxon>
        <taxon>Clostridium</taxon>
    </lineage>
</organism>
<gene>
    <name evidence="8" type="ORF">E7215_00640</name>
</gene>
<evidence type="ECO:0000256" key="1">
    <source>
        <dbReference type="ARBA" id="ARBA00004651"/>
    </source>
</evidence>
<dbReference type="Proteomes" id="UP000768462">
    <property type="component" value="Unassembled WGS sequence"/>
</dbReference>